<dbReference type="Pfam" id="PF00171">
    <property type="entry name" value="Aldedh"/>
    <property type="match status" value="1"/>
</dbReference>
<dbReference type="InterPro" id="IPR016161">
    <property type="entry name" value="Ald_DH/histidinol_DH"/>
</dbReference>
<comment type="caution">
    <text evidence="3">The sequence shown here is derived from an EMBL/GenBank/DDBJ whole genome shotgun (WGS) entry which is preliminary data.</text>
</comment>
<evidence type="ECO:0000256" key="1">
    <source>
        <dbReference type="ARBA" id="ARBA00023002"/>
    </source>
</evidence>
<sequence length="56" mass="5680">MATRLCIDGQWTEAGGGALPTRDPATGRVLEEVGTASRADVDAAVAAARRALSAPE</sequence>
<dbReference type="EMBL" id="AOUO01000779">
    <property type="protein sequence ID" value="EOD57207.1"/>
    <property type="molecule type" value="Genomic_DNA"/>
</dbReference>
<dbReference type="InterPro" id="IPR015590">
    <property type="entry name" value="Aldehyde_DH_dom"/>
</dbReference>
<protein>
    <submittedName>
        <fullName evidence="3">Putative aldehyde dehydrogenase</fullName>
    </submittedName>
</protein>
<dbReference type="PATRIC" id="fig|1292037.4.peg.8330"/>
<name>R1FC18_9PSEU</name>
<dbReference type="Proteomes" id="UP000014139">
    <property type="component" value="Unassembled WGS sequence"/>
</dbReference>
<dbReference type="Gene3D" id="3.40.605.10">
    <property type="entry name" value="Aldehyde Dehydrogenase, Chain A, domain 1"/>
    <property type="match status" value="1"/>
</dbReference>
<feature type="domain" description="Aldehyde dehydrogenase" evidence="2">
    <location>
        <begin position="11"/>
        <end position="53"/>
    </location>
</feature>
<proteinExistence type="predicted"/>
<evidence type="ECO:0000259" key="2">
    <source>
        <dbReference type="Pfam" id="PF00171"/>
    </source>
</evidence>
<evidence type="ECO:0000313" key="3">
    <source>
        <dbReference type="EMBL" id="EOD57207.1"/>
    </source>
</evidence>
<evidence type="ECO:0000313" key="4">
    <source>
        <dbReference type="Proteomes" id="UP000014139"/>
    </source>
</evidence>
<organism evidence="3 4">
    <name type="scientific">Amycolatopsis vancoresmycina DSM 44592</name>
    <dbReference type="NCBI Taxonomy" id="1292037"/>
    <lineage>
        <taxon>Bacteria</taxon>
        <taxon>Bacillati</taxon>
        <taxon>Actinomycetota</taxon>
        <taxon>Actinomycetes</taxon>
        <taxon>Pseudonocardiales</taxon>
        <taxon>Pseudonocardiaceae</taxon>
        <taxon>Amycolatopsis</taxon>
    </lineage>
</organism>
<gene>
    <name evidence="3" type="ORF">H480_44440</name>
</gene>
<reference evidence="3 4" key="1">
    <citation type="submission" date="2013-02" db="EMBL/GenBank/DDBJ databases">
        <title>Draft genome sequence of Amycolatopsis vancoresmycina strain DSM 44592T.</title>
        <authorList>
            <person name="Kumar S."/>
            <person name="Kaur N."/>
            <person name="Kaur C."/>
            <person name="Raghava G.P.S."/>
            <person name="Mayilraj S."/>
        </authorList>
    </citation>
    <scope>NUCLEOTIDE SEQUENCE [LARGE SCALE GENOMIC DNA]</scope>
    <source>
        <strain evidence="3 4">DSM 44592</strain>
    </source>
</reference>
<keyword evidence="4" id="KW-1185">Reference proteome</keyword>
<dbReference type="RefSeq" id="WP_004562820.1">
    <property type="nucleotide sequence ID" value="NZ_AOUO01000779.1"/>
</dbReference>
<dbReference type="GO" id="GO:0016491">
    <property type="term" value="F:oxidoreductase activity"/>
    <property type="evidence" value="ECO:0007669"/>
    <property type="project" value="UniProtKB-KW"/>
</dbReference>
<keyword evidence="1" id="KW-0560">Oxidoreductase</keyword>
<dbReference type="AlphaFoldDB" id="R1FC18"/>
<dbReference type="InterPro" id="IPR016162">
    <property type="entry name" value="Ald_DH_N"/>
</dbReference>
<dbReference type="SUPFAM" id="SSF53720">
    <property type="entry name" value="ALDH-like"/>
    <property type="match status" value="1"/>
</dbReference>
<accession>R1FC18</accession>